<dbReference type="EMBL" id="CP074402">
    <property type="protein sequence ID" value="QVJ03040.1"/>
    <property type="molecule type" value="Genomic_DNA"/>
</dbReference>
<evidence type="ECO:0000313" key="2">
    <source>
        <dbReference type="Proteomes" id="UP000682416"/>
    </source>
</evidence>
<keyword evidence="2" id="KW-1185">Reference proteome</keyword>
<dbReference type="Proteomes" id="UP000682416">
    <property type="component" value="Chromosome"/>
</dbReference>
<sequence>MSNKLAYEAVYAVIDELGSTLPPDPAHRNAMIWKAVAAALNAPSGLTVERAIREAARHVDDDSRALGMMDAADMIRQARTS</sequence>
<protein>
    <submittedName>
        <fullName evidence="1">Uncharacterized protein</fullName>
    </submittedName>
</protein>
<reference evidence="1" key="1">
    <citation type="submission" date="2021-05" db="EMBL/GenBank/DDBJ databases">
        <authorList>
            <person name="Kaiqin L."/>
            <person name="Jian G."/>
        </authorList>
    </citation>
    <scope>NUCLEOTIDE SEQUENCE</scope>
    <source>
        <strain evidence="1">HDS5</strain>
    </source>
</reference>
<accession>A0A975LCD2</accession>
<evidence type="ECO:0000313" key="1">
    <source>
        <dbReference type="EMBL" id="QVJ03040.1"/>
    </source>
</evidence>
<name>A0A975LCD2_9ACTN</name>
<gene>
    <name evidence="1" type="ORF">KGD82_13480</name>
</gene>
<proteinExistence type="predicted"/>
<organism evidence="1 2">
    <name type="scientific">Nocardiopsis eucommiae</name>
    <dbReference type="NCBI Taxonomy" id="2831970"/>
    <lineage>
        <taxon>Bacteria</taxon>
        <taxon>Bacillati</taxon>
        <taxon>Actinomycetota</taxon>
        <taxon>Actinomycetes</taxon>
        <taxon>Streptosporangiales</taxon>
        <taxon>Nocardiopsidaceae</taxon>
        <taxon>Nocardiopsis</taxon>
    </lineage>
</organism>
<dbReference type="AlphaFoldDB" id="A0A975LCD2"/>
<dbReference type="KEGG" id="nec:KGD82_13480"/>